<evidence type="ECO:0000313" key="3">
    <source>
        <dbReference type="Proteomes" id="UP001257739"/>
    </source>
</evidence>
<dbReference type="PROSITE" id="PS51819">
    <property type="entry name" value="VOC"/>
    <property type="match status" value="1"/>
</dbReference>
<evidence type="ECO:0000313" key="2">
    <source>
        <dbReference type="EMBL" id="MDR7085227.1"/>
    </source>
</evidence>
<name>A0ABU1UJ63_9ACTN</name>
<dbReference type="Gene3D" id="3.10.180.10">
    <property type="entry name" value="2,3-Dihydroxybiphenyl 1,2-Dioxygenase, domain 1"/>
    <property type="match status" value="1"/>
</dbReference>
<dbReference type="SUPFAM" id="SSF54593">
    <property type="entry name" value="Glyoxalase/Bleomycin resistance protein/Dihydroxybiphenyl dioxygenase"/>
    <property type="match status" value="1"/>
</dbReference>
<accession>A0ABU1UJ63</accession>
<gene>
    <name evidence="2" type="ORF">J2X11_000066</name>
</gene>
<comment type="caution">
    <text evidence="2">The sequence shown here is derived from an EMBL/GenBank/DDBJ whole genome shotgun (WGS) entry which is preliminary data.</text>
</comment>
<dbReference type="Pfam" id="PF00903">
    <property type="entry name" value="Glyoxalase"/>
    <property type="match status" value="1"/>
</dbReference>
<dbReference type="InterPro" id="IPR004360">
    <property type="entry name" value="Glyas_Fos-R_dOase_dom"/>
</dbReference>
<organism evidence="2 3">
    <name type="scientific">Aeromicrobium panaciterrae</name>
    <dbReference type="NCBI Taxonomy" id="363861"/>
    <lineage>
        <taxon>Bacteria</taxon>
        <taxon>Bacillati</taxon>
        <taxon>Actinomycetota</taxon>
        <taxon>Actinomycetes</taxon>
        <taxon>Propionibacteriales</taxon>
        <taxon>Nocardioidaceae</taxon>
        <taxon>Aeromicrobium</taxon>
    </lineage>
</organism>
<dbReference type="InterPro" id="IPR029068">
    <property type="entry name" value="Glyas_Bleomycin-R_OHBP_Dase"/>
</dbReference>
<evidence type="ECO:0000259" key="1">
    <source>
        <dbReference type="PROSITE" id="PS51819"/>
    </source>
</evidence>
<protein>
    <submittedName>
        <fullName evidence="2">Catechol 2,3-dioxygenase-like lactoylglutathione lyase family enzyme</fullName>
    </submittedName>
</protein>
<keyword evidence="3" id="KW-1185">Reference proteome</keyword>
<dbReference type="RefSeq" id="WP_309965144.1">
    <property type="nucleotide sequence ID" value="NZ_JAVDWH010000001.1"/>
</dbReference>
<feature type="domain" description="VOC" evidence="1">
    <location>
        <begin position="5"/>
        <end position="125"/>
    </location>
</feature>
<dbReference type="Proteomes" id="UP001257739">
    <property type="component" value="Unassembled WGS sequence"/>
</dbReference>
<dbReference type="InterPro" id="IPR037523">
    <property type="entry name" value="VOC_core"/>
</dbReference>
<dbReference type="EMBL" id="JAVDWH010000001">
    <property type="protein sequence ID" value="MDR7085227.1"/>
    <property type="molecule type" value="Genomic_DNA"/>
</dbReference>
<sequence length="126" mass="13409">MIPEPIITTIIQVKDGPSSVEFYRDRLGLSHKGANAEGQEMFALAGGALLALSPGPDATPTGRTEISFEVSNIESEIAELHGNGVEFADYDLPGLKTIDHIAVSGSMKAAWFEDPDGNVLCLHESL</sequence>
<reference evidence="2 3" key="1">
    <citation type="submission" date="2023-07" db="EMBL/GenBank/DDBJ databases">
        <title>Sorghum-associated microbial communities from plants grown in Nebraska, USA.</title>
        <authorList>
            <person name="Schachtman D."/>
        </authorList>
    </citation>
    <scope>NUCLEOTIDE SEQUENCE [LARGE SCALE GENOMIC DNA]</scope>
    <source>
        <strain evidence="2 3">BE248</strain>
    </source>
</reference>
<proteinExistence type="predicted"/>